<keyword evidence="2" id="KW-1185">Reference proteome</keyword>
<evidence type="ECO:0000313" key="1">
    <source>
        <dbReference type="EMBL" id="KAJ4429483.1"/>
    </source>
</evidence>
<comment type="caution">
    <text evidence="1">The sequence shown here is derived from an EMBL/GenBank/DDBJ whole genome shotgun (WGS) entry which is preliminary data.</text>
</comment>
<gene>
    <name evidence="1" type="ORF">ANN_21652</name>
</gene>
<dbReference type="Proteomes" id="UP001148838">
    <property type="component" value="Unassembled WGS sequence"/>
</dbReference>
<accession>A0ABQ8S6C1</accession>
<evidence type="ECO:0000313" key="2">
    <source>
        <dbReference type="Proteomes" id="UP001148838"/>
    </source>
</evidence>
<name>A0ABQ8S6C1_PERAM</name>
<proteinExistence type="predicted"/>
<organism evidence="1 2">
    <name type="scientific">Periplaneta americana</name>
    <name type="common">American cockroach</name>
    <name type="synonym">Blatta americana</name>
    <dbReference type="NCBI Taxonomy" id="6978"/>
    <lineage>
        <taxon>Eukaryota</taxon>
        <taxon>Metazoa</taxon>
        <taxon>Ecdysozoa</taxon>
        <taxon>Arthropoda</taxon>
        <taxon>Hexapoda</taxon>
        <taxon>Insecta</taxon>
        <taxon>Pterygota</taxon>
        <taxon>Neoptera</taxon>
        <taxon>Polyneoptera</taxon>
        <taxon>Dictyoptera</taxon>
        <taxon>Blattodea</taxon>
        <taxon>Blattoidea</taxon>
        <taxon>Blattidae</taxon>
        <taxon>Blattinae</taxon>
        <taxon>Periplaneta</taxon>
    </lineage>
</organism>
<protein>
    <submittedName>
        <fullName evidence="1">Uncharacterized protein</fullName>
    </submittedName>
</protein>
<sequence>MAGLCEGGNEPPGSLKAITRLSSLSKSVSTEMAVDIRNKERCGVEGIQHDLHGASSSSWQTLAANGDYIEEDVDLFNITRHLLRHPDFIFLLAALALLALAHITAAQGQSSVQLSNGQGYKFDYGIQHAHHGHHHGSSYPHAYGGYGGPGYHIGSGYYTHV</sequence>
<reference evidence="1 2" key="1">
    <citation type="journal article" date="2022" name="Allergy">
        <title>Genome assembly and annotation of Periplaneta americana reveal a comprehensive cockroach allergen profile.</title>
        <authorList>
            <person name="Wang L."/>
            <person name="Xiong Q."/>
            <person name="Saelim N."/>
            <person name="Wang L."/>
            <person name="Nong W."/>
            <person name="Wan A.T."/>
            <person name="Shi M."/>
            <person name="Liu X."/>
            <person name="Cao Q."/>
            <person name="Hui J.H.L."/>
            <person name="Sookrung N."/>
            <person name="Leung T.F."/>
            <person name="Tungtrongchitr A."/>
            <person name="Tsui S.K.W."/>
        </authorList>
    </citation>
    <scope>NUCLEOTIDE SEQUENCE [LARGE SCALE GENOMIC DNA]</scope>
    <source>
        <strain evidence="1">PWHHKU_190912</strain>
    </source>
</reference>
<dbReference type="EMBL" id="JAJSOF020000033">
    <property type="protein sequence ID" value="KAJ4429483.1"/>
    <property type="molecule type" value="Genomic_DNA"/>
</dbReference>